<keyword evidence="1" id="KW-0812">Transmembrane</keyword>
<evidence type="ECO:0000313" key="2">
    <source>
        <dbReference type="EMBL" id="CUU65594.1"/>
    </source>
</evidence>
<dbReference type="EMBL" id="FAUH01000005">
    <property type="protein sequence ID" value="CUU65594.1"/>
    <property type="molecule type" value="Genomic_DNA"/>
</dbReference>
<dbReference type="RefSeq" id="WP_073883724.1">
    <property type="nucleotide sequence ID" value="NZ_FAUH01000005.1"/>
</dbReference>
<name>A0A0X2NJG6_9CORY</name>
<protein>
    <submittedName>
        <fullName evidence="2">Uncharacterized protein</fullName>
    </submittedName>
</protein>
<dbReference type="OrthoDB" id="4405174at2"/>
<dbReference type="AlphaFoldDB" id="A0A0X2NJG6"/>
<evidence type="ECO:0000313" key="3">
    <source>
        <dbReference type="Proteomes" id="UP000182498"/>
    </source>
</evidence>
<reference evidence="3" key="1">
    <citation type="submission" date="2015-11" db="EMBL/GenBank/DDBJ databases">
        <authorList>
            <person name="Dugat-Bony E."/>
        </authorList>
    </citation>
    <scope>NUCLEOTIDE SEQUENCE [LARGE SCALE GENOMIC DNA]</scope>
    <source>
        <strain evidence="3">Mu292</strain>
    </source>
</reference>
<keyword evidence="3" id="KW-1185">Reference proteome</keyword>
<feature type="transmembrane region" description="Helical" evidence="1">
    <location>
        <begin position="78"/>
        <end position="99"/>
    </location>
</feature>
<feature type="transmembrane region" description="Helical" evidence="1">
    <location>
        <begin position="139"/>
        <end position="160"/>
    </location>
</feature>
<feature type="transmembrane region" description="Helical" evidence="1">
    <location>
        <begin position="106"/>
        <end position="127"/>
    </location>
</feature>
<accession>A0A0X2NJG6</accession>
<keyword evidence="1" id="KW-0472">Membrane</keyword>
<sequence length="174" mass="18432">MDTASVLSILFAIAVLGGVPFILAILALVVFHRSEAAKPSRFIDPHRKFGNTVTALAGIVVGVLLWAAWISWGNFEYPTWAVVGCVVTSVIAVIALGFISRWRWTGSFVGALGGLFGFSTACGIQMAHSDDTGLWGVGYMMIVIGGGVVLALLASGVMLVRMPRMPRTPTMGHP</sequence>
<feature type="transmembrane region" description="Helical" evidence="1">
    <location>
        <begin position="6"/>
        <end position="31"/>
    </location>
</feature>
<organism evidence="2 3">
    <name type="scientific">Corynebacterium variabile</name>
    <dbReference type="NCBI Taxonomy" id="1727"/>
    <lineage>
        <taxon>Bacteria</taxon>
        <taxon>Bacillati</taxon>
        <taxon>Actinomycetota</taxon>
        <taxon>Actinomycetes</taxon>
        <taxon>Mycobacteriales</taxon>
        <taxon>Corynebacteriaceae</taxon>
        <taxon>Corynebacterium</taxon>
    </lineage>
</organism>
<evidence type="ECO:0000256" key="1">
    <source>
        <dbReference type="SAM" id="Phobius"/>
    </source>
</evidence>
<feature type="transmembrane region" description="Helical" evidence="1">
    <location>
        <begin position="52"/>
        <end position="72"/>
    </location>
</feature>
<gene>
    <name evidence="2" type="ORF">CVAR292_00922</name>
</gene>
<dbReference type="Proteomes" id="UP000182498">
    <property type="component" value="Unassembled WGS sequence"/>
</dbReference>
<keyword evidence="1" id="KW-1133">Transmembrane helix</keyword>
<proteinExistence type="predicted"/>